<dbReference type="RefSeq" id="WP_069911332.1">
    <property type="nucleotide sequence ID" value="NZ_LAJE02000285.1"/>
</dbReference>
<name>A0A1E5XLH1_9HYPH</name>
<organism evidence="1 2">
    <name type="scientific">Devosia insulae DS-56</name>
    <dbReference type="NCBI Taxonomy" id="1116389"/>
    <lineage>
        <taxon>Bacteria</taxon>
        <taxon>Pseudomonadati</taxon>
        <taxon>Pseudomonadota</taxon>
        <taxon>Alphaproteobacteria</taxon>
        <taxon>Hyphomicrobiales</taxon>
        <taxon>Devosiaceae</taxon>
        <taxon>Devosia</taxon>
    </lineage>
</organism>
<comment type="caution">
    <text evidence="1">The sequence shown here is derived from an EMBL/GenBank/DDBJ whole genome shotgun (WGS) entry which is preliminary data.</text>
</comment>
<reference evidence="1 2" key="1">
    <citation type="journal article" date="2015" name="Genome Announc.">
        <title>Genome Assemblies of Three Soil-Associated Devosia species: D. insulae, D. limi, and D. soli.</title>
        <authorList>
            <person name="Hassan Y.I."/>
            <person name="Lepp D."/>
            <person name="Zhou T."/>
        </authorList>
    </citation>
    <scope>NUCLEOTIDE SEQUENCE [LARGE SCALE GENOMIC DNA]</scope>
    <source>
        <strain evidence="1 2">DS-56</strain>
    </source>
</reference>
<dbReference type="Proteomes" id="UP000095463">
    <property type="component" value="Unassembled WGS sequence"/>
</dbReference>
<evidence type="ECO:0000313" key="2">
    <source>
        <dbReference type="Proteomes" id="UP000095463"/>
    </source>
</evidence>
<dbReference type="EMBL" id="LAJE02000285">
    <property type="protein sequence ID" value="OEO29428.1"/>
    <property type="molecule type" value="Genomic_DNA"/>
</dbReference>
<keyword evidence="2" id="KW-1185">Reference proteome</keyword>
<evidence type="ECO:0000313" key="1">
    <source>
        <dbReference type="EMBL" id="OEO29428.1"/>
    </source>
</evidence>
<gene>
    <name evidence="1" type="ORF">VW23_025750</name>
</gene>
<accession>A0A1E5XLH1</accession>
<sequence length="133" mass="14328">MGKSWTEKLNAPAEPVVKPAPISIAGMRAGQIMLVPTARMIADFMSAIPPGQTVDTKAMRRALAERHHAEVTCPIYTGYHLRTVAEAALEAYAAGMPVEAITPFWRVLDDTSPTTDRLPNGPAFVATRRAAEA</sequence>
<protein>
    <submittedName>
        <fullName evidence="1">Uncharacterized protein</fullName>
    </submittedName>
</protein>
<dbReference type="OrthoDB" id="675048at2"/>
<proteinExistence type="predicted"/>
<dbReference type="AlphaFoldDB" id="A0A1E5XLH1"/>